<dbReference type="Proteomes" id="UP000799444">
    <property type="component" value="Unassembled WGS sequence"/>
</dbReference>
<comment type="caution">
    <text evidence="2">The sequence shown here is derived from an EMBL/GenBank/DDBJ whole genome shotgun (WGS) entry which is preliminary data.</text>
</comment>
<feature type="compositionally biased region" description="Polar residues" evidence="1">
    <location>
        <begin position="79"/>
        <end position="97"/>
    </location>
</feature>
<evidence type="ECO:0000313" key="3">
    <source>
        <dbReference type="Proteomes" id="UP000799444"/>
    </source>
</evidence>
<keyword evidence="3" id="KW-1185">Reference proteome</keyword>
<sequence>MSVTKYYDEDIDMVVHEMDWDKKELDAVLVAGLPYAVRSSKYPRYPSHSPTNNTSNTHKHPRTPITRPPNHKPHHQLLRPQNSSQVLQHTPQKSPQIPTLPARNPHHRSGTHNLTHRLAPLHNLALHARQSPSPRLHAASPLGRAHARPQSRVLPVLFSIGAQIREIPAPHHFQGSPHGPLQRVTPVASFAAHGAAHGHVAFQQRLLSVEKGRGAGGAGSV</sequence>
<feature type="region of interest" description="Disordered" evidence="1">
    <location>
        <begin position="40"/>
        <end position="113"/>
    </location>
</feature>
<organism evidence="2 3">
    <name type="scientific">Polyplosphaeria fusca</name>
    <dbReference type="NCBI Taxonomy" id="682080"/>
    <lineage>
        <taxon>Eukaryota</taxon>
        <taxon>Fungi</taxon>
        <taxon>Dikarya</taxon>
        <taxon>Ascomycota</taxon>
        <taxon>Pezizomycotina</taxon>
        <taxon>Dothideomycetes</taxon>
        <taxon>Pleosporomycetidae</taxon>
        <taxon>Pleosporales</taxon>
        <taxon>Tetraplosphaeriaceae</taxon>
        <taxon>Polyplosphaeria</taxon>
    </lineage>
</organism>
<dbReference type="AlphaFoldDB" id="A0A9P4R0E6"/>
<gene>
    <name evidence="2" type="ORF">EJ04DRAFT_129948</name>
</gene>
<protein>
    <submittedName>
        <fullName evidence="2">Uncharacterized protein</fullName>
    </submittedName>
</protein>
<reference evidence="2" key="1">
    <citation type="journal article" date="2020" name="Stud. Mycol.">
        <title>101 Dothideomycetes genomes: a test case for predicting lifestyles and emergence of pathogens.</title>
        <authorList>
            <person name="Haridas S."/>
            <person name="Albert R."/>
            <person name="Binder M."/>
            <person name="Bloem J."/>
            <person name="Labutti K."/>
            <person name="Salamov A."/>
            <person name="Andreopoulos B."/>
            <person name="Baker S."/>
            <person name="Barry K."/>
            <person name="Bills G."/>
            <person name="Bluhm B."/>
            <person name="Cannon C."/>
            <person name="Castanera R."/>
            <person name="Culley D."/>
            <person name="Daum C."/>
            <person name="Ezra D."/>
            <person name="Gonzalez J."/>
            <person name="Henrissat B."/>
            <person name="Kuo A."/>
            <person name="Liang C."/>
            <person name="Lipzen A."/>
            <person name="Lutzoni F."/>
            <person name="Magnuson J."/>
            <person name="Mondo S."/>
            <person name="Nolan M."/>
            <person name="Ohm R."/>
            <person name="Pangilinan J."/>
            <person name="Park H.-J."/>
            <person name="Ramirez L."/>
            <person name="Alfaro M."/>
            <person name="Sun H."/>
            <person name="Tritt A."/>
            <person name="Yoshinaga Y."/>
            <person name="Zwiers L.-H."/>
            <person name="Turgeon B."/>
            <person name="Goodwin S."/>
            <person name="Spatafora J."/>
            <person name="Crous P."/>
            <person name="Grigoriev I."/>
        </authorList>
    </citation>
    <scope>NUCLEOTIDE SEQUENCE</scope>
    <source>
        <strain evidence="2">CBS 125425</strain>
    </source>
</reference>
<accession>A0A9P4R0E6</accession>
<evidence type="ECO:0000256" key="1">
    <source>
        <dbReference type="SAM" id="MobiDB-lite"/>
    </source>
</evidence>
<evidence type="ECO:0000313" key="2">
    <source>
        <dbReference type="EMBL" id="KAF2737163.1"/>
    </source>
</evidence>
<dbReference type="EMBL" id="ML996118">
    <property type="protein sequence ID" value="KAF2737163.1"/>
    <property type="molecule type" value="Genomic_DNA"/>
</dbReference>
<name>A0A9P4R0E6_9PLEO</name>
<proteinExistence type="predicted"/>